<accession>A0A1H3MEK7</accession>
<evidence type="ECO:0000313" key="3">
    <source>
        <dbReference type="Proteomes" id="UP000198625"/>
    </source>
</evidence>
<name>A0A1H3MEK7_9FIRM</name>
<dbReference type="EMBL" id="FNQE01000006">
    <property type="protein sequence ID" value="SDY75127.1"/>
    <property type="molecule type" value="Genomic_DNA"/>
</dbReference>
<evidence type="ECO:0000256" key="1">
    <source>
        <dbReference type="SAM" id="MobiDB-lite"/>
    </source>
</evidence>
<proteinExistence type="predicted"/>
<feature type="compositionally biased region" description="Basic and acidic residues" evidence="1">
    <location>
        <begin position="84"/>
        <end position="97"/>
    </location>
</feature>
<protein>
    <recommendedName>
        <fullName evidence="4">Carboxypeptidase regulatory-like domain-containing protein</fullName>
    </recommendedName>
</protein>
<reference evidence="2 3" key="1">
    <citation type="submission" date="2016-10" db="EMBL/GenBank/DDBJ databases">
        <authorList>
            <person name="de Groot N.N."/>
        </authorList>
    </citation>
    <scope>NUCLEOTIDE SEQUENCE [LARGE SCALE GENOMIC DNA]</scope>
    <source>
        <strain evidence="2 3">DSM 21650</strain>
    </source>
</reference>
<dbReference type="Proteomes" id="UP000198625">
    <property type="component" value="Unassembled WGS sequence"/>
</dbReference>
<gene>
    <name evidence="2" type="ORF">SAMN05660462_00821</name>
</gene>
<keyword evidence="3" id="KW-1185">Reference proteome</keyword>
<feature type="region of interest" description="Disordered" evidence="1">
    <location>
        <begin position="75"/>
        <end position="97"/>
    </location>
</feature>
<evidence type="ECO:0000313" key="2">
    <source>
        <dbReference type="EMBL" id="SDY75127.1"/>
    </source>
</evidence>
<dbReference type="InterPro" id="IPR008969">
    <property type="entry name" value="CarboxyPept-like_regulatory"/>
</dbReference>
<sequence>MICLEEENRAAIHGVVKFPDGCPVKDAVVKLFEKESKCKLKPITFAFTDECGQFLFGVDSCKDYVIKVFFYHPEHMPPSPPPHCKKDDNDCDYKEYS</sequence>
<evidence type="ECO:0008006" key="4">
    <source>
        <dbReference type="Google" id="ProtNLM"/>
    </source>
</evidence>
<dbReference type="AlphaFoldDB" id="A0A1H3MEK7"/>
<organism evidence="2 3">
    <name type="scientific">Proteiniborus ethanoligenes</name>
    <dbReference type="NCBI Taxonomy" id="415015"/>
    <lineage>
        <taxon>Bacteria</taxon>
        <taxon>Bacillati</taxon>
        <taxon>Bacillota</taxon>
        <taxon>Clostridia</taxon>
        <taxon>Eubacteriales</taxon>
        <taxon>Proteiniborus</taxon>
    </lineage>
</organism>
<dbReference type="SUPFAM" id="SSF49464">
    <property type="entry name" value="Carboxypeptidase regulatory domain-like"/>
    <property type="match status" value="1"/>
</dbReference>